<sequence length="71" mass="7885">AQMFAQLISPNFDKLVAVSNNYVYSHLQSGFEKALISAALKYTGSNQVKAAELLGISRNTLRDRISKYGLY</sequence>
<gene>
    <name evidence="2" type="ORF">S01H1_17327</name>
</gene>
<protein>
    <recommendedName>
        <fullName evidence="1">DNA binding HTH domain-containing protein</fullName>
    </recommendedName>
</protein>
<comment type="caution">
    <text evidence="2">The sequence shown here is derived from an EMBL/GenBank/DDBJ whole genome shotgun (WGS) entry which is preliminary data.</text>
</comment>
<dbReference type="GO" id="GO:0043565">
    <property type="term" value="F:sequence-specific DNA binding"/>
    <property type="evidence" value="ECO:0007669"/>
    <property type="project" value="InterPro"/>
</dbReference>
<evidence type="ECO:0000313" key="2">
    <source>
        <dbReference type="EMBL" id="GAF71054.1"/>
    </source>
</evidence>
<feature type="domain" description="DNA binding HTH" evidence="1">
    <location>
        <begin position="31"/>
        <end position="68"/>
    </location>
</feature>
<organism evidence="2">
    <name type="scientific">marine sediment metagenome</name>
    <dbReference type="NCBI Taxonomy" id="412755"/>
    <lineage>
        <taxon>unclassified sequences</taxon>
        <taxon>metagenomes</taxon>
        <taxon>ecological metagenomes</taxon>
    </lineage>
</organism>
<dbReference type="Pfam" id="PF02954">
    <property type="entry name" value="HTH_8"/>
    <property type="match status" value="1"/>
</dbReference>
<dbReference type="EMBL" id="BARS01009184">
    <property type="protein sequence ID" value="GAF71054.1"/>
    <property type="molecule type" value="Genomic_DNA"/>
</dbReference>
<dbReference type="InterPro" id="IPR009057">
    <property type="entry name" value="Homeodomain-like_sf"/>
</dbReference>
<dbReference type="AlphaFoldDB" id="X0RQC7"/>
<dbReference type="InterPro" id="IPR002197">
    <property type="entry name" value="HTH_Fis"/>
</dbReference>
<evidence type="ECO:0000259" key="1">
    <source>
        <dbReference type="Pfam" id="PF02954"/>
    </source>
</evidence>
<reference evidence="2" key="1">
    <citation type="journal article" date="2014" name="Front. Microbiol.">
        <title>High frequency of phylogenetically diverse reductive dehalogenase-homologous genes in deep subseafloor sedimentary metagenomes.</title>
        <authorList>
            <person name="Kawai M."/>
            <person name="Futagami T."/>
            <person name="Toyoda A."/>
            <person name="Takaki Y."/>
            <person name="Nishi S."/>
            <person name="Hori S."/>
            <person name="Arai W."/>
            <person name="Tsubouchi T."/>
            <person name="Morono Y."/>
            <person name="Uchiyama I."/>
            <person name="Ito T."/>
            <person name="Fujiyama A."/>
            <person name="Inagaki F."/>
            <person name="Takami H."/>
        </authorList>
    </citation>
    <scope>NUCLEOTIDE SEQUENCE</scope>
    <source>
        <strain evidence="2">Expedition CK06-06</strain>
    </source>
</reference>
<dbReference type="Gene3D" id="1.10.10.60">
    <property type="entry name" value="Homeodomain-like"/>
    <property type="match status" value="1"/>
</dbReference>
<feature type="non-terminal residue" evidence="2">
    <location>
        <position position="1"/>
    </location>
</feature>
<proteinExistence type="predicted"/>
<accession>X0RQC7</accession>
<dbReference type="SUPFAM" id="SSF46689">
    <property type="entry name" value="Homeodomain-like"/>
    <property type="match status" value="1"/>
</dbReference>
<dbReference type="PRINTS" id="PR01590">
    <property type="entry name" value="HTHFIS"/>
</dbReference>
<name>X0RQC7_9ZZZZ</name>